<proteinExistence type="predicted"/>
<dbReference type="EMBL" id="MU006796">
    <property type="protein sequence ID" value="KAF2636952.1"/>
    <property type="molecule type" value="Genomic_DNA"/>
</dbReference>
<evidence type="ECO:0000313" key="3">
    <source>
        <dbReference type="Proteomes" id="UP000799753"/>
    </source>
</evidence>
<dbReference type="Proteomes" id="UP000799753">
    <property type="component" value="Unassembled WGS sequence"/>
</dbReference>
<name>A0A6A6RNX7_9PLEO</name>
<reference evidence="2" key="1">
    <citation type="journal article" date="2020" name="Stud. Mycol.">
        <title>101 Dothideomycetes genomes: a test case for predicting lifestyles and emergence of pathogens.</title>
        <authorList>
            <person name="Haridas S."/>
            <person name="Albert R."/>
            <person name="Binder M."/>
            <person name="Bloem J."/>
            <person name="Labutti K."/>
            <person name="Salamov A."/>
            <person name="Andreopoulos B."/>
            <person name="Baker S."/>
            <person name="Barry K."/>
            <person name="Bills G."/>
            <person name="Bluhm B."/>
            <person name="Cannon C."/>
            <person name="Castanera R."/>
            <person name="Culley D."/>
            <person name="Daum C."/>
            <person name="Ezra D."/>
            <person name="Gonzalez J."/>
            <person name="Henrissat B."/>
            <person name="Kuo A."/>
            <person name="Liang C."/>
            <person name="Lipzen A."/>
            <person name="Lutzoni F."/>
            <person name="Magnuson J."/>
            <person name="Mondo S."/>
            <person name="Nolan M."/>
            <person name="Ohm R."/>
            <person name="Pangilinan J."/>
            <person name="Park H.-J."/>
            <person name="Ramirez L."/>
            <person name="Alfaro M."/>
            <person name="Sun H."/>
            <person name="Tritt A."/>
            <person name="Yoshinaga Y."/>
            <person name="Zwiers L.-H."/>
            <person name="Turgeon B."/>
            <person name="Goodwin S."/>
            <person name="Spatafora J."/>
            <person name="Crous P."/>
            <person name="Grigoriev I."/>
        </authorList>
    </citation>
    <scope>NUCLEOTIDE SEQUENCE</scope>
    <source>
        <strain evidence="2">CBS 473.64</strain>
    </source>
</reference>
<protein>
    <submittedName>
        <fullName evidence="2">Uncharacterized protein</fullName>
    </submittedName>
</protein>
<dbReference type="PANTHER" id="PTHR38846">
    <property type="entry name" value="C3H1-TYPE DOMAIN-CONTAINING PROTEIN"/>
    <property type="match status" value="1"/>
</dbReference>
<evidence type="ECO:0000313" key="2">
    <source>
        <dbReference type="EMBL" id="KAF2636952.1"/>
    </source>
</evidence>
<dbReference type="OrthoDB" id="6105938at2759"/>
<dbReference type="PANTHER" id="PTHR38846:SF1">
    <property type="entry name" value="C3H1-TYPE DOMAIN-CONTAINING PROTEIN"/>
    <property type="match status" value="1"/>
</dbReference>
<gene>
    <name evidence="2" type="ORF">P280DRAFT_459352</name>
</gene>
<feature type="region of interest" description="Disordered" evidence="1">
    <location>
        <begin position="1"/>
        <end position="70"/>
    </location>
</feature>
<sequence>MTVNKTTEGIRLAPQSRNPPASSVANKKKQSGKRTTTADAPKQLALASNTSSTSSQGPPVPTPPEEPAFWQRFPGFEPKIDSTFLEQFNRLSIHEGWNKKEKARRRHEAIVEEFNYLQGTDTSKLARWQDLCCIIGIEDVPTSIAKCKQVLGSRKVMINLTNLIDHMRLGTPLIKFKNFYAFRTYTNGHRFPKDVAKKDGFIRVFLRHVG</sequence>
<dbReference type="AlphaFoldDB" id="A0A6A6RNX7"/>
<accession>A0A6A6RNX7</accession>
<keyword evidence="3" id="KW-1185">Reference proteome</keyword>
<evidence type="ECO:0000256" key="1">
    <source>
        <dbReference type="SAM" id="MobiDB-lite"/>
    </source>
</evidence>
<feature type="compositionally biased region" description="Polar residues" evidence="1">
    <location>
        <begin position="15"/>
        <end position="25"/>
    </location>
</feature>
<organism evidence="2 3">
    <name type="scientific">Massarina eburnea CBS 473.64</name>
    <dbReference type="NCBI Taxonomy" id="1395130"/>
    <lineage>
        <taxon>Eukaryota</taxon>
        <taxon>Fungi</taxon>
        <taxon>Dikarya</taxon>
        <taxon>Ascomycota</taxon>
        <taxon>Pezizomycotina</taxon>
        <taxon>Dothideomycetes</taxon>
        <taxon>Pleosporomycetidae</taxon>
        <taxon>Pleosporales</taxon>
        <taxon>Massarineae</taxon>
        <taxon>Massarinaceae</taxon>
        <taxon>Massarina</taxon>
    </lineage>
</organism>
<feature type="compositionally biased region" description="Low complexity" evidence="1">
    <location>
        <begin position="43"/>
        <end position="57"/>
    </location>
</feature>